<feature type="domain" description="MAM" evidence="12">
    <location>
        <begin position="538"/>
        <end position="709"/>
    </location>
</feature>
<evidence type="ECO:0000313" key="16">
    <source>
        <dbReference type="Proteomes" id="UP000663852"/>
    </source>
</evidence>
<evidence type="ECO:0000256" key="10">
    <source>
        <dbReference type="RuleBase" id="RU000487"/>
    </source>
</evidence>
<feature type="region of interest" description="Disordered" evidence="11">
    <location>
        <begin position="891"/>
        <end position="931"/>
    </location>
</feature>
<evidence type="ECO:0000259" key="12">
    <source>
        <dbReference type="PROSITE" id="PS50060"/>
    </source>
</evidence>
<evidence type="ECO:0000256" key="4">
    <source>
        <dbReference type="ARBA" id="ARBA00022490"/>
    </source>
</evidence>
<dbReference type="Proteomes" id="UP000663828">
    <property type="component" value="Unassembled WGS sequence"/>
</dbReference>
<comment type="function">
    <text evidence="1">Actins are highly conserved proteins that are involved in various types of cell motility and are ubiquitously expressed in all eukaryotic cells.</text>
</comment>
<keyword evidence="5" id="KW-0547">Nucleotide-binding</keyword>
<dbReference type="PRINTS" id="PR00190">
    <property type="entry name" value="ACTIN"/>
</dbReference>
<dbReference type="GO" id="GO:0016020">
    <property type="term" value="C:membrane"/>
    <property type="evidence" value="ECO:0007669"/>
    <property type="project" value="InterPro"/>
</dbReference>
<feature type="domain" description="MAM" evidence="12">
    <location>
        <begin position="723"/>
        <end position="890"/>
    </location>
</feature>
<keyword evidence="7" id="KW-0067">ATP-binding</keyword>
<comment type="caution">
    <text evidence="14">The sequence shown here is derived from an EMBL/GenBank/DDBJ whole genome shotgun (WGS) entry which is preliminary data.</text>
</comment>
<feature type="domain" description="MAM" evidence="12">
    <location>
        <begin position="376"/>
        <end position="528"/>
    </location>
</feature>
<keyword evidence="6" id="KW-0378">Hydrolase</keyword>
<dbReference type="AlphaFoldDB" id="A0A815GMG9"/>
<dbReference type="Pfam" id="PF00022">
    <property type="entry name" value="Actin"/>
    <property type="match status" value="1"/>
</dbReference>
<keyword evidence="4" id="KW-0963">Cytoplasm</keyword>
<protein>
    <recommendedName>
        <fullName evidence="12">MAM domain-containing protein</fullName>
    </recommendedName>
</protein>
<evidence type="ECO:0000256" key="11">
    <source>
        <dbReference type="SAM" id="MobiDB-lite"/>
    </source>
</evidence>
<dbReference type="GO" id="GO:0005524">
    <property type="term" value="F:ATP binding"/>
    <property type="evidence" value="ECO:0007669"/>
    <property type="project" value="UniProtKB-KW"/>
</dbReference>
<evidence type="ECO:0000256" key="1">
    <source>
        <dbReference type="ARBA" id="ARBA00003520"/>
    </source>
</evidence>
<dbReference type="InterPro" id="IPR013320">
    <property type="entry name" value="ConA-like_dom_sf"/>
</dbReference>
<comment type="catalytic activity">
    <reaction evidence="9">
        <text>ATP + H2O = ADP + phosphate + H(+)</text>
        <dbReference type="Rhea" id="RHEA:13065"/>
        <dbReference type="ChEBI" id="CHEBI:15377"/>
        <dbReference type="ChEBI" id="CHEBI:15378"/>
        <dbReference type="ChEBI" id="CHEBI:30616"/>
        <dbReference type="ChEBI" id="CHEBI:43474"/>
        <dbReference type="ChEBI" id="CHEBI:456216"/>
    </reaction>
</comment>
<organism evidence="14 16">
    <name type="scientific">Adineta ricciae</name>
    <name type="common">Rotifer</name>
    <dbReference type="NCBI Taxonomy" id="249248"/>
    <lineage>
        <taxon>Eukaryota</taxon>
        <taxon>Metazoa</taxon>
        <taxon>Spiralia</taxon>
        <taxon>Gnathifera</taxon>
        <taxon>Rotifera</taxon>
        <taxon>Eurotatoria</taxon>
        <taxon>Bdelloidea</taxon>
        <taxon>Adinetida</taxon>
        <taxon>Adinetidae</taxon>
        <taxon>Adineta</taxon>
    </lineage>
</organism>
<dbReference type="InterPro" id="IPR000998">
    <property type="entry name" value="MAM_dom"/>
</dbReference>
<reference evidence="14" key="1">
    <citation type="submission" date="2021-02" db="EMBL/GenBank/DDBJ databases">
        <authorList>
            <person name="Nowell W R."/>
        </authorList>
    </citation>
    <scope>NUCLEOTIDE SEQUENCE</scope>
</reference>
<evidence type="ECO:0000256" key="3">
    <source>
        <dbReference type="ARBA" id="ARBA00006752"/>
    </source>
</evidence>
<proteinExistence type="inferred from homology"/>
<dbReference type="FunFam" id="3.90.640.10:FF:000047">
    <property type="entry name" value="Actin, alpha skeletal muscle"/>
    <property type="match status" value="1"/>
</dbReference>
<dbReference type="FunFam" id="3.30.420.40:FF:000058">
    <property type="entry name" value="Putative actin-related protein 5"/>
    <property type="match status" value="1"/>
</dbReference>
<evidence type="ECO:0000256" key="7">
    <source>
        <dbReference type="ARBA" id="ARBA00022840"/>
    </source>
</evidence>
<dbReference type="Pfam" id="PF00629">
    <property type="entry name" value="MAM"/>
    <property type="match status" value="3"/>
</dbReference>
<dbReference type="InterPro" id="IPR004000">
    <property type="entry name" value="Actin"/>
</dbReference>
<dbReference type="GO" id="GO:0005856">
    <property type="term" value="C:cytoskeleton"/>
    <property type="evidence" value="ECO:0007669"/>
    <property type="project" value="UniProtKB-SubCell"/>
</dbReference>
<dbReference type="FunFam" id="3.30.420.40:FF:000148">
    <property type="entry name" value="Actin, alpha skeletal muscle"/>
    <property type="match status" value="1"/>
</dbReference>
<gene>
    <name evidence="14" type="ORF">EDS130_LOCUS32726</name>
    <name evidence="13" type="ORF">XAT740_LOCUS30049</name>
</gene>
<dbReference type="Gene3D" id="3.30.420.40">
    <property type="match status" value="2"/>
</dbReference>
<evidence type="ECO:0000256" key="2">
    <source>
        <dbReference type="ARBA" id="ARBA00004245"/>
    </source>
</evidence>
<dbReference type="Proteomes" id="UP000663852">
    <property type="component" value="Unassembled WGS sequence"/>
</dbReference>
<evidence type="ECO:0000313" key="14">
    <source>
        <dbReference type="EMBL" id="CAF1340812.1"/>
    </source>
</evidence>
<dbReference type="InterPro" id="IPR043129">
    <property type="entry name" value="ATPase_NBD"/>
</dbReference>
<dbReference type="GO" id="GO:0016787">
    <property type="term" value="F:hydrolase activity"/>
    <property type="evidence" value="ECO:0007669"/>
    <property type="project" value="UniProtKB-KW"/>
</dbReference>
<dbReference type="PROSITE" id="PS50060">
    <property type="entry name" value="MAM_2"/>
    <property type="match status" value="3"/>
</dbReference>
<evidence type="ECO:0000256" key="9">
    <source>
        <dbReference type="ARBA" id="ARBA00049360"/>
    </source>
</evidence>
<comment type="subcellular location">
    <subcellularLocation>
        <location evidence="2">Cytoplasm</location>
        <location evidence="2">Cytoskeleton</location>
    </subcellularLocation>
</comment>
<feature type="compositionally biased region" description="Low complexity" evidence="11">
    <location>
        <begin position="894"/>
        <end position="931"/>
    </location>
</feature>
<evidence type="ECO:0000256" key="5">
    <source>
        <dbReference type="ARBA" id="ARBA00022741"/>
    </source>
</evidence>
<dbReference type="Gene3D" id="3.90.640.10">
    <property type="entry name" value="Actin, Chain A, domain 4"/>
    <property type="match status" value="1"/>
</dbReference>
<keyword evidence="8" id="KW-0206">Cytoskeleton</keyword>
<dbReference type="SMART" id="SM00137">
    <property type="entry name" value="MAM"/>
    <property type="match status" value="1"/>
</dbReference>
<name>A0A815GMG9_ADIRI</name>
<dbReference type="SUPFAM" id="SSF53067">
    <property type="entry name" value="Actin-like ATPase domain"/>
    <property type="match status" value="2"/>
</dbReference>
<dbReference type="Gene3D" id="2.60.120.200">
    <property type="match status" value="3"/>
</dbReference>
<dbReference type="FunFam" id="3.30.420.40:FF:000218">
    <property type="entry name" value="actin, alpha sarcomeric/skeletal-like"/>
    <property type="match status" value="1"/>
</dbReference>
<dbReference type="SUPFAM" id="SSF49899">
    <property type="entry name" value="Concanavalin A-like lectins/glucanases"/>
    <property type="match status" value="3"/>
</dbReference>
<evidence type="ECO:0000313" key="13">
    <source>
        <dbReference type="EMBL" id="CAF1323634.1"/>
    </source>
</evidence>
<dbReference type="PANTHER" id="PTHR11937">
    <property type="entry name" value="ACTIN"/>
    <property type="match status" value="1"/>
</dbReference>
<dbReference type="EMBL" id="CAJNOR010002652">
    <property type="protein sequence ID" value="CAF1323634.1"/>
    <property type="molecule type" value="Genomic_DNA"/>
</dbReference>
<evidence type="ECO:0000256" key="6">
    <source>
        <dbReference type="ARBA" id="ARBA00022801"/>
    </source>
</evidence>
<evidence type="ECO:0000313" key="15">
    <source>
        <dbReference type="Proteomes" id="UP000663828"/>
    </source>
</evidence>
<dbReference type="SMART" id="SM00268">
    <property type="entry name" value="ACTIN"/>
    <property type="match status" value="1"/>
</dbReference>
<keyword evidence="15" id="KW-1185">Reference proteome</keyword>
<evidence type="ECO:0000256" key="8">
    <source>
        <dbReference type="ARBA" id="ARBA00023212"/>
    </source>
</evidence>
<accession>A0A815GMG9</accession>
<comment type="similarity">
    <text evidence="3 10">Belongs to the actin family.</text>
</comment>
<dbReference type="EMBL" id="CAJNOJ010000253">
    <property type="protein sequence ID" value="CAF1340812.1"/>
    <property type="molecule type" value="Genomic_DNA"/>
</dbReference>
<sequence length="998" mass="113442">MCDDDLATIVIDNGSAYSTAGLAGDDAPRSVIPSIIGRPRYQNSMIEIGENEFYVGDAALSKRPIPSFKYPIEHGLVTNWEDMEKIWFHIFNHELQVSPEERPVLLTETSLPPKAHREKMAQIMFETFHAKGFYVHNQAVLALYANGRTTGIVLDSGDGVTHVVPIYEGYSMPLYIHRSNIAGRVLTNYLMTLLNERGHYFVTPFEHHLVDDMKEKLAYVSFNFQQDMDTAQLASSIEKHYELPDGQIVTLGNERFRCAEVLFQPNILEIGYESLGIHRMVHNTILKCDINIRSSLYSNIILCGGSTMFPGIVERLKKEMGALAPSTIETKIIAPPERKYSTWIGGSILASLSTFRQMWISKQEFEESGPSISVILECNFENPCNDLVFDRNWGMTDGLHPHPIDHDHTLNTSSGHYLFFNSPNSTKFPISEIKTDEWLQFFDNESVCFQFWYYTSSLHFPFNIQLIQGDDEQLNRVLAEIPGKDPSIDDWTRIKIKLPAERFKIFVRLNHTNGMLALDDFLVDYCDEPRPPPSKTLFSCDFESSCTEQLVSLSNYPYQWSVVQAKDGKQKERDAPAVDYTFANESGHYIWLNNYDLIDKGRVGYLAMRNSIDINGNESFCLNFYYYLYGRARSSHLFIYSWTNDTSNEIQMIWPNQNSQSFTYIKDRWSWAIVNLPVGIYTIMFRMDSDDIIQSSFALDNIQISSCSYPPRELSSYDSTLSFSCDFDDLTMCNMENTDDFTSPSFNFTVETGETILRKDLGPIYDHTRNSSTGGFIYWNQQLPFRSGDTGFIRPWKKIEQNYGMCIQFAYYVKSSAMNKNGTQLILRAGGCYGKEMWIQLLDDSFGWKIVKIPVERFACMENFYFRVRQIEPVQVSIAFDDIQIEQCSSFDPTTTTTTTPSTTATTTTTTTPSTTGTTTTTTTPSTTATTTTMMTTTAITQITTTSVTTTTSATQTTSLSSTSSETTTPTSNALQLVSIQNIYLVSLCIFQIMSQFF</sequence>